<name>A0A508WWD2_9HYPH</name>
<evidence type="ECO:0000259" key="2">
    <source>
        <dbReference type="Pfam" id="PF07484"/>
    </source>
</evidence>
<accession>A0A508WWD2</accession>
<feature type="compositionally biased region" description="Low complexity" evidence="1">
    <location>
        <begin position="351"/>
        <end position="364"/>
    </location>
</feature>
<dbReference type="Gene3D" id="3.90.1340.10">
    <property type="entry name" value="Phage tail collar domain"/>
    <property type="match status" value="1"/>
</dbReference>
<proteinExistence type="predicted"/>
<feature type="domain" description="Phage tail collar" evidence="2">
    <location>
        <begin position="260"/>
        <end position="317"/>
    </location>
</feature>
<feature type="region of interest" description="Disordered" evidence="1">
    <location>
        <begin position="388"/>
        <end position="441"/>
    </location>
</feature>
<dbReference type="Proteomes" id="UP000507954">
    <property type="component" value="Unassembled WGS sequence"/>
</dbReference>
<gene>
    <name evidence="3" type="ORF">EMEDMD4_310012</name>
</gene>
<dbReference type="EMBL" id="CABFNB010000097">
    <property type="protein sequence ID" value="VTZ61763.1"/>
    <property type="molecule type" value="Genomic_DNA"/>
</dbReference>
<organism evidence="3">
    <name type="scientific">Sinorhizobium medicae</name>
    <dbReference type="NCBI Taxonomy" id="110321"/>
    <lineage>
        <taxon>Bacteria</taxon>
        <taxon>Pseudomonadati</taxon>
        <taxon>Pseudomonadota</taxon>
        <taxon>Alphaproteobacteria</taxon>
        <taxon>Hyphomicrobiales</taxon>
        <taxon>Rhizobiaceae</taxon>
        <taxon>Sinorhizobium/Ensifer group</taxon>
        <taxon>Sinorhizobium</taxon>
    </lineage>
</organism>
<dbReference type="InterPro" id="IPR037053">
    <property type="entry name" value="Phage_tail_collar_dom_sf"/>
</dbReference>
<sequence length="454" mass="45874">MPRTGGVYSPPAGTKGVSGTTIQSVPYNAFVDDLTADANAARPITAGGTGATTASGARTAIGAQAASAALTSIAALTTSADKLPYTTASDTYAVTTLTAFGRSLIDDADATAARSTLGVVIGTNVQAYDAGLASIAGLTTAADRMIYTTAADTYAVATLTSFARTILDDADATAARATLGVTIGSQVQAYDAGLNSIAGLTTAADRMIYTTAADTYAVATLTSFARTLLDDSSNSAARTTLDVYSKSEVDGLTSSSTPAGTVIFYAKSTAPTGYLKANGAAVSRTTYADLFAVIGTTFGTGDGSTTFNLPDLRGEFVRGWDDARGADSGRVFGSAQADELQSHLHTVNPPSTATSSDTHAHTYSGSTNTTGAHAHSVAYQDRGFSGGTINNAESGGSTGTFNTGSAGDHAHTYSGTTSSDSHNHTVDIAQFNSGSTGGTETRPRNVALLACIKF</sequence>
<dbReference type="SUPFAM" id="SSF88874">
    <property type="entry name" value="Receptor-binding domain of short tail fibre protein gp12"/>
    <property type="match status" value="1"/>
</dbReference>
<dbReference type="Pfam" id="PF07484">
    <property type="entry name" value="Collar"/>
    <property type="match status" value="1"/>
</dbReference>
<feature type="region of interest" description="Disordered" evidence="1">
    <location>
        <begin position="345"/>
        <end position="371"/>
    </location>
</feature>
<evidence type="ECO:0000313" key="3">
    <source>
        <dbReference type="EMBL" id="VTZ61763.1"/>
    </source>
</evidence>
<dbReference type="AlphaFoldDB" id="A0A508WWD2"/>
<dbReference type="InterPro" id="IPR011083">
    <property type="entry name" value="Phage_tail_collar_dom"/>
</dbReference>
<evidence type="ECO:0000256" key="1">
    <source>
        <dbReference type="SAM" id="MobiDB-lite"/>
    </source>
</evidence>
<reference evidence="3" key="1">
    <citation type="submission" date="2019-06" db="EMBL/GenBank/DDBJ databases">
        <authorList>
            <person name="Le Quere A."/>
            <person name="Colella S."/>
        </authorList>
    </citation>
    <scope>NUCLEOTIDE SEQUENCE</scope>
    <source>
        <strain evidence="3">EmedicaeMD41</strain>
    </source>
</reference>
<protein>
    <recommendedName>
        <fullName evidence="2">Phage tail collar domain-containing protein</fullName>
    </recommendedName>
</protein>